<dbReference type="Gene3D" id="3.40.190.170">
    <property type="entry name" value="Bacterial extracellular solute-binding protein, family 7"/>
    <property type="match status" value="1"/>
</dbReference>
<feature type="chain" id="PRO_5005217366" evidence="4">
    <location>
        <begin position="24"/>
        <end position="332"/>
    </location>
</feature>
<dbReference type="CDD" id="cd13602">
    <property type="entry name" value="PBP2_TRAP_BpDctp6_7"/>
    <property type="match status" value="1"/>
</dbReference>
<evidence type="ECO:0000256" key="4">
    <source>
        <dbReference type="SAM" id="SignalP"/>
    </source>
</evidence>
<dbReference type="GO" id="GO:0042597">
    <property type="term" value="C:periplasmic space"/>
    <property type="evidence" value="ECO:0007669"/>
    <property type="project" value="UniProtKB-SubCell"/>
</dbReference>
<dbReference type="InterPro" id="IPR018389">
    <property type="entry name" value="DctP_fam"/>
</dbReference>
<dbReference type="PANTHER" id="PTHR33376:SF4">
    <property type="entry name" value="SIALIC ACID-BINDING PERIPLASMIC PROTEIN SIAP"/>
    <property type="match status" value="1"/>
</dbReference>
<dbReference type="GO" id="GO:0055085">
    <property type="term" value="P:transmembrane transport"/>
    <property type="evidence" value="ECO:0007669"/>
    <property type="project" value="InterPro"/>
</dbReference>
<dbReference type="Pfam" id="PF03480">
    <property type="entry name" value="DctP"/>
    <property type="match status" value="1"/>
</dbReference>
<dbReference type="RefSeq" id="WP_050674360.1">
    <property type="nucleotide sequence ID" value="NZ_CVRL01000045.1"/>
</dbReference>
<dbReference type="NCBIfam" id="NF037995">
    <property type="entry name" value="TRAP_S1"/>
    <property type="match status" value="1"/>
</dbReference>
<name>A0A0H5D7Z1_9RHOB</name>
<sequence>MKHMLLASVAALSFAVTGTAAMADNVTLNLSNEYSATSIHGVGDARFASLVAEKTGGSVEVVVHYGGALGYKSADHFDAVGEGALEIADTYGGALGGIDPLFLISSLPFFVTTVEEAELLYKVAEPEFKKVFEENDQILLYASPWPPSGIWARDPKNSTEALAGLKIRTYDKNGTTALNELGAAAVRLSWADVVPSISTGAIDAVLTSAEGGVSGSFWEHFTTFTEIYNYAIPLNFVHISKSTFDGLSAEQQAAILEAAAETRDQNWAAIPDRLAATYGQLAENKVTVVTSDDDAYRTALQAAGAAALDDWLETTGARGQALIDAFNAAKAQ</sequence>
<evidence type="ECO:0000256" key="1">
    <source>
        <dbReference type="ARBA" id="ARBA00004418"/>
    </source>
</evidence>
<keyword evidence="2 4" id="KW-0732">Signal</keyword>
<keyword evidence="3" id="KW-0574">Periplasm</keyword>
<reference evidence="6" key="1">
    <citation type="submission" date="2015-05" db="EMBL/GenBank/DDBJ databases">
        <authorList>
            <person name="Rodrigo-Torres Lidia"/>
            <person name="Arahal R.David."/>
        </authorList>
    </citation>
    <scope>NUCLEOTIDE SEQUENCE [LARGE SCALE GENOMIC DNA]</scope>
    <source>
        <strain evidence="6">CECT 7321</strain>
    </source>
</reference>
<feature type="signal peptide" evidence="4">
    <location>
        <begin position="1"/>
        <end position="23"/>
    </location>
</feature>
<proteinExistence type="predicted"/>
<organism evidence="5 6">
    <name type="scientific">Phaeobacter italicus</name>
    <dbReference type="NCBI Taxonomy" id="481446"/>
    <lineage>
        <taxon>Bacteria</taxon>
        <taxon>Pseudomonadati</taxon>
        <taxon>Pseudomonadota</taxon>
        <taxon>Alphaproteobacteria</taxon>
        <taxon>Rhodobacterales</taxon>
        <taxon>Roseobacteraceae</taxon>
        <taxon>Phaeobacter</taxon>
    </lineage>
</organism>
<accession>A0A0H5D7Z1</accession>
<dbReference type="AlphaFoldDB" id="A0A0H5D7Z1"/>
<dbReference type="InterPro" id="IPR038404">
    <property type="entry name" value="TRAP_DctP_sf"/>
</dbReference>
<evidence type="ECO:0000256" key="3">
    <source>
        <dbReference type="ARBA" id="ARBA00022764"/>
    </source>
</evidence>
<comment type="subcellular location">
    <subcellularLocation>
        <location evidence="1">Periplasm</location>
    </subcellularLocation>
</comment>
<evidence type="ECO:0000313" key="5">
    <source>
        <dbReference type="EMBL" id="CRL12828.1"/>
    </source>
</evidence>
<dbReference type="Proteomes" id="UP000043764">
    <property type="component" value="Unassembled WGS sequence"/>
</dbReference>
<evidence type="ECO:0000313" key="6">
    <source>
        <dbReference type="Proteomes" id="UP000043764"/>
    </source>
</evidence>
<dbReference type="EMBL" id="CVRL01000045">
    <property type="protein sequence ID" value="CRL12828.1"/>
    <property type="molecule type" value="Genomic_DNA"/>
</dbReference>
<gene>
    <name evidence="5" type="primary">yiaO</name>
    <name evidence="5" type="ORF">NIT7321_03708</name>
</gene>
<dbReference type="PANTHER" id="PTHR33376">
    <property type="match status" value="1"/>
</dbReference>
<keyword evidence="6" id="KW-1185">Reference proteome</keyword>
<keyword evidence="5" id="KW-0675">Receptor</keyword>
<protein>
    <submittedName>
        <fullName evidence="5">Extracytoplasmic solute receptor protein YiaO</fullName>
    </submittedName>
</protein>
<evidence type="ECO:0000256" key="2">
    <source>
        <dbReference type="ARBA" id="ARBA00022729"/>
    </source>
</evidence>